<protein>
    <submittedName>
        <fullName evidence="1">Uncharacterized protein</fullName>
    </submittedName>
</protein>
<comment type="caution">
    <text evidence="1">The sequence shown here is derived from an EMBL/GenBank/DDBJ whole genome shotgun (WGS) entry which is preliminary data.</text>
</comment>
<sequence length="54" mass="6277">MTKLNYEPPQIKLVLLQIEEAIATGSITTVEVFPYEETLRISEYDTYQEGNKRL</sequence>
<proteinExistence type="predicted"/>
<reference evidence="1 2" key="1">
    <citation type="submission" date="2020-08" db="EMBL/GenBank/DDBJ databases">
        <title>Sphingobacterium sp. DN04309 isolated from aquaculture water.</title>
        <authorList>
            <person name="Zhang M."/>
        </authorList>
    </citation>
    <scope>NUCLEOTIDE SEQUENCE [LARGE SCALE GENOMIC DNA]</scope>
    <source>
        <strain evidence="1 2">DN04309</strain>
    </source>
</reference>
<evidence type="ECO:0000313" key="2">
    <source>
        <dbReference type="Proteomes" id="UP000651271"/>
    </source>
</evidence>
<accession>A0ABR7YF84</accession>
<dbReference type="Proteomes" id="UP000651271">
    <property type="component" value="Unassembled WGS sequence"/>
</dbReference>
<name>A0ABR7YF84_9SPHI</name>
<gene>
    <name evidence="1" type="ORF">H8B04_10170</name>
</gene>
<keyword evidence="2" id="KW-1185">Reference proteome</keyword>
<organism evidence="1 2">
    <name type="scientific">Sphingobacterium litopenaei</name>
    <dbReference type="NCBI Taxonomy" id="2763500"/>
    <lineage>
        <taxon>Bacteria</taxon>
        <taxon>Pseudomonadati</taxon>
        <taxon>Bacteroidota</taxon>
        <taxon>Sphingobacteriia</taxon>
        <taxon>Sphingobacteriales</taxon>
        <taxon>Sphingobacteriaceae</taxon>
        <taxon>Sphingobacterium</taxon>
    </lineage>
</organism>
<evidence type="ECO:0000313" key="1">
    <source>
        <dbReference type="EMBL" id="MBD1429935.1"/>
    </source>
</evidence>
<dbReference type="EMBL" id="JACOIJ010000017">
    <property type="protein sequence ID" value="MBD1429935.1"/>
    <property type="molecule type" value="Genomic_DNA"/>
</dbReference>
<dbReference type="RefSeq" id="WP_165292169.1">
    <property type="nucleotide sequence ID" value="NZ_JACOIJ010000017.1"/>
</dbReference>